<protein>
    <submittedName>
        <fullName evidence="2">Uncharacterized protein</fullName>
    </submittedName>
</protein>
<dbReference type="RefSeq" id="WP_145112534.1">
    <property type="nucleotide sequence ID" value="NZ_CP036349.1"/>
</dbReference>
<dbReference type="KEGG" id="bmei:Spa11_24680"/>
<name>A0A518K8Z2_9BACT</name>
<organism evidence="2 3">
    <name type="scientific">Botrimarina mediterranea</name>
    <dbReference type="NCBI Taxonomy" id="2528022"/>
    <lineage>
        <taxon>Bacteria</taxon>
        <taxon>Pseudomonadati</taxon>
        <taxon>Planctomycetota</taxon>
        <taxon>Planctomycetia</taxon>
        <taxon>Pirellulales</taxon>
        <taxon>Lacipirellulaceae</taxon>
        <taxon>Botrimarina</taxon>
    </lineage>
</organism>
<evidence type="ECO:0000313" key="3">
    <source>
        <dbReference type="Proteomes" id="UP000316426"/>
    </source>
</evidence>
<accession>A0A518K8Z2</accession>
<evidence type="ECO:0000313" key="2">
    <source>
        <dbReference type="EMBL" id="QDV74268.1"/>
    </source>
</evidence>
<evidence type="ECO:0000256" key="1">
    <source>
        <dbReference type="SAM" id="Phobius"/>
    </source>
</evidence>
<gene>
    <name evidence="2" type="ORF">Spa11_24680</name>
</gene>
<sequence>MTQPSRDRSGSVYVAVLGAAMIVATIALTVSAMGRLALRSASDQRDRRQAQVAARSGVEFMLGVINQYSDWRSRMTSGVESGDLISNHVRFSWSVTDVDGDLADDPLDHAVIRAIGKSGEARSALTVTVEPFNHTVPLSSAVTCLESALHADDALTIAPGAVIQRSGDVTSNSEAAYFASPAKSMPSDHVFDYYVSRGTTIPIGSLTGANPSRFRGVVLSRHLNPFGETNPWGIYVIDCEGADVELSLCRVYGTLVLLNAGPNTAISDVAIIQPEADNYPSLMVQGDLSIDLQSDTTGAELQELSRINYNPPGAPYDGVEDSDQVDNARPATLDGIVYVTGTATISDDAVIRGCLVAGNVTVNADKVLTLEYRPYARDYPPPGFTIGAGVRPLPGSWREVGL</sequence>
<keyword evidence="1" id="KW-1133">Transmembrane helix</keyword>
<feature type="transmembrane region" description="Helical" evidence="1">
    <location>
        <begin position="12"/>
        <end position="38"/>
    </location>
</feature>
<dbReference type="EMBL" id="CP036349">
    <property type="protein sequence ID" value="QDV74268.1"/>
    <property type="molecule type" value="Genomic_DNA"/>
</dbReference>
<proteinExistence type="predicted"/>
<dbReference type="AlphaFoldDB" id="A0A518K8Z2"/>
<keyword evidence="3" id="KW-1185">Reference proteome</keyword>
<dbReference type="Proteomes" id="UP000316426">
    <property type="component" value="Chromosome"/>
</dbReference>
<keyword evidence="1" id="KW-0812">Transmembrane</keyword>
<keyword evidence="1" id="KW-0472">Membrane</keyword>
<reference evidence="2 3" key="1">
    <citation type="submission" date="2019-02" db="EMBL/GenBank/DDBJ databases">
        <title>Deep-cultivation of Planctomycetes and their phenomic and genomic characterization uncovers novel biology.</title>
        <authorList>
            <person name="Wiegand S."/>
            <person name="Jogler M."/>
            <person name="Boedeker C."/>
            <person name="Pinto D."/>
            <person name="Vollmers J."/>
            <person name="Rivas-Marin E."/>
            <person name="Kohn T."/>
            <person name="Peeters S.H."/>
            <person name="Heuer A."/>
            <person name="Rast P."/>
            <person name="Oberbeckmann S."/>
            <person name="Bunk B."/>
            <person name="Jeske O."/>
            <person name="Meyerdierks A."/>
            <person name="Storesund J.E."/>
            <person name="Kallscheuer N."/>
            <person name="Luecker S."/>
            <person name="Lage O.M."/>
            <person name="Pohl T."/>
            <person name="Merkel B.J."/>
            <person name="Hornburger P."/>
            <person name="Mueller R.-W."/>
            <person name="Bruemmer F."/>
            <person name="Labrenz M."/>
            <person name="Spormann A.M."/>
            <person name="Op den Camp H."/>
            <person name="Overmann J."/>
            <person name="Amann R."/>
            <person name="Jetten M.S.M."/>
            <person name="Mascher T."/>
            <person name="Medema M.H."/>
            <person name="Devos D.P."/>
            <person name="Kaster A.-K."/>
            <person name="Ovreas L."/>
            <person name="Rohde M."/>
            <person name="Galperin M.Y."/>
            <person name="Jogler C."/>
        </authorList>
    </citation>
    <scope>NUCLEOTIDE SEQUENCE [LARGE SCALE GENOMIC DNA]</scope>
    <source>
        <strain evidence="2 3">Spa11</strain>
    </source>
</reference>